<organism evidence="2 3">
    <name type="scientific">Ammoniphilus resinae</name>
    <dbReference type="NCBI Taxonomy" id="861532"/>
    <lineage>
        <taxon>Bacteria</taxon>
        <taxon>Bacillati</taxon>
        <taxon>Bacillota</taxon>
        <taxon>Bacilli</taxon>
        <taxon>Bacillales</taxon>
        <taxon>Paenibacillaceae</taxon>
        <taxon>Aneurinibacillus group</taxon>
        <taxon>Ammoniphilus</taxon>
    </lineage>
</organism>
<keyword evidence="1" id="KW-0472">Membrane</keyword>
<proteinExistence type="predicted"/>
<evidence type="ECO:0000256" key="1">
    <source>
        <dbReference type="SAM" id="Phobius"/>
    </source>
</evidence>
<dbReference type="Proteomes" id="UP001519343">
    <property type="component" value="Unassembled WGS sequence"/>
</dbReference>
<keyword evidence="1" id="KW-1133">Transmembrane helix</keyword>
<evidence type="ECO:0000313" key="2">
    <source>
        <dbReference type="EMBL" id="MBP1933533.1"/>
    </source>
</evidence>
<dbReference type="EMBL" id="JAGGKT010000011">
    <property type="protein sequence ID" value="MBP1933533.1"/>
    <property type="molecule type" value="Genomic_DNA"/>
</dbReference>
<dbReference type="Pfam" id="PF14004">
    <property type="entry name" value="DUF4227"/>
    <property type="match status" value="1"/>
</dbReference>
<dbReference type="RefSeq" id="WP_209811539.1">
    <property type="nucleotide sequence ID" value="NZ_JAGGKT010000011.1"/>
</dbReference>
<reference evidence="2 3" key="1">
    <citation type="submission" date="2021-03" db="EMBL/GenBank/DDBJ databases">
        <title>Genomic Encyclopedia of Type Strains, Phase IV (KMG-IV): sequencing the most valuable type-strain genomes for metagenomic binning, comparative biology and taxonomic classification.</title>
        <authorList>
            <person name="Goeker M."/>
        </authorList>
    </citation>
    <scope>NUCLEOTIDE SEQUENCE [LARGE SCALE GENOMIC DNA]</scope>
    <source>
        <strain evidence="2 3">DSM 24738</strain>
    </source>
</reference>
<comment type="caution">
    <text evidence="2">The sequence shown here is derived from an EMBL/GenBank/DDBJ whole genome shotgun (WGS) entry which is preliminary data.</text>
</comment>
<gene>
    <name evidence="2" type="ORF">J2Z37_003546</name>
</gene>
<keyword evidence="1" id="KW-0812">Transmembrane</keyword>
<evidence type="ECO:0000313" key="3">
    <source>
        <dbReference type="Proteomes" id="UP001519343"/>
    </source>
</evidence>
<protein>
    <submittedName>
        <fullName evidence="2">Uncharacterized protein YpmB</fullName>
    </submittedName>
</protein>
<keyword evidence="3" id="KW-1185">Reference proteome</keyword>
<accession>A0ABS4GTF0</accession>
<name>A0ABS4GTF0_9BACL</name>
<sequence>MFISLRRLFELLRFLILFAVLTFIFFSIISFFSDVVKPSNPYHKPEGRAVKVIKIDDHLYRPGDHEMVDRLKFFYWYGE</sequence>
<feature type="transmembrane region" description="Helical" evidence="1">
    <location>
        <begin position="12"/>
        <end position="32"/>
    </location>
</feature>
<dbReference type="InterPro" id="IPR025321">
    <property type="entry name" value="DUF4227"/>
</dbReference>